<evidence type="ECO:0008006" key="4">
    <source>
        <dbReference type="Google" id="ProtNLM"/>
    </source>
</evidence>
<organism evidence="2 3">
    <name type="scientific">Woeseia oceani</name>
    <dbReference type="NCBI Taxonomy" id="1548547"/>
    <lineage>
        <taxon>Bacteria</taxon>
        <taxon>Pseudomonadati</taxon>
        <taxon>Pseudomonadota</taxon>
        <taxon>Gammaproteobacteria</taxon>
        <taxon>Woeseiales</taxon>
        <taxon>Woeseiaceae</taxon>
        <taxon>Woeseia</taxon>
    </lineage>
</organism>
<feature type="signal peptide" evidence="1">
    <location>
        <begin position="1"/>
        <end position="22"/>
    </location>
</feature>
<proteinExistence type="predicted"/>
<dbReference type="RefSeq" id="WP_068614742.1">
    <property type="nucleotide sequence ID" value="NZ_CP016268.1"/>
</dbReference>
<evidence type="ECO:0000313" key="3">
    <source>
        <dbReference type="Proteomes" id="UP000092695"/>
    </source>
</evidence>
<feature type="chain" id="PRO_5008260120" description="Lipoprotein" evidence="1">
    <location>
        <begin position="23"/>
        <end position="189"/>
    </location>
</feature>
<accession>A0A193LER2</accession>
<protein>
    <recommendedName>
        <fullName evidence="4">Lipoprotein</fullName>
    </recommendedName>
</protein>
<keyword evidence="3" id="KW-1185">Reference proteome</keyword>
<dbReference type="STRING" id="1548547.BA177_07040"/>
<gene>
    <name evidence="2" type="ORF">BA177_07040</name>
</gene>
<dbReference type="KEGG" id="woc:BA177_07040"/>
<dbReference type="EMBL" id="CP016268">
    <property type="protein sequence ID" value="ANO50997.1"/>
    <property type="molecule type" value="Genomic_DNA"/>
</dbReference>
<evidence type="ECO:0000256" key="1">
    <source>
        <dbReference type="SAM" id="SignalP"/>
    </source>
</evidence>
<sequence>MTNKLMCISLLLALVVAGCNSADQESARKAAASPEIAAKVNNELPVRSPGKPGAPITIAYTVLGTPVVGQPVAIEVRVSTSLSEAPVRVSYFVNDVESMRFPESQARTTELSAPADEGYAARQVTVIPLREGRLYLNVTAEVETSAGRMLKTMAVPIAVGQGAADPVLNGELRETADGETVISMPAVEN</sequence>
<dbReference type="OrthoDB" id="6194085at2"/>
<dbReference type="AlphaFoldDB" id="A0A193LER2"/>
<dbReference type="PROSITE" id="PS51257">
    <property type="entry name" value="PROKAR_LIPOPROTEIN"/>
    <property type="match status" value="1"/>
</dbReference>
<dbReference type="Proteomes" id="UP000092695">
    <property type="component" value="Chromosome"/>
</dbReference>
<keyword evidence="1" id="KW-0732">Signal</keyword>
<reference evidence="2 3" key="1">
    <citation type="submission" date="2016-06" db="EMBL/GenBank/DDBJ databases">
        <title>Complete genome sequence of a deep-branching marine Gamma Proteobacterium Woeseia oceani type strain XK5.</title>
        <authorList>
            <person name="Mu D."/>
            <person name="Du Z."/>
        </authorList>
    </citation>
    <scope>NUCLEOTIDE SEQUENCE [LARGE SCALE GENOMIC DNA]</scope>
    <source>
        <strain evidence="2 3">XK5</strain>
    </source>
</reference>
<name>A0A193LER2_9GAMM</name>
<evidence type="ECO:0000313" key="2">
    <source>
        <dbReference type="EMBL" id="ANO50997.1"/>
    </source>
</evidence>